<dbReference type="InterPro" id="IPR045237">
    <property type="entry name" value="COPS7/eIF3m"/>
</dbReference>
<comment type="similarity">
    <text evidence="1">Belongs to the CSN7/EIF3M family. CSN7 subfamily.</text>
</comment>
<feature type="domain" description="PCI" evidence="4">
    <location>
        <begin position="1"/>
        <end position="159"/>
    </location>
</feature>
<evidence type="ECO:0000256" key="1">
    <source>
        <dbReference type="ARBA" id="ARBA00008482"/>
    </source>
</evidence>
<dbReference type="PANTHER" id="PTHR15350:SF5">
    <property type="entry name" value="COP9 SIGNALOSOME COMPLEX SUBUNIT 7"/>
    <property type="match status" value="1"/>
</dbReference>
<evidence type="ECO:0000313" key="6">
    <source>
        <dbReference type="Proteomes" id="UP000811246"/>
    </source>
</evidence>
<comment type="caution">
    <text evidence="5">The sequence shown here is derived from an EMBL/GenBank/DDBJ whole genome shotgun (WGS) entry which is preliminary data.</text>
</comment>
<dbReference type="PROSITE" id="PS50250">
    <property type="entry name" value="PCI"/>
    <property type="match status" value="1"/>
</dbReference>
<name>A0A922A982_CARIL</name>
<dbReference type="PANTHER" id="PTHR15350">
    <property type="entry name" value="COP9 SIGNALOSOME COMPLEX SUBUNIT 7/DENDRITIC CELL PROTEIN GA17"/>
    <property type="match status" value="1"/>
</dbReference>
<evidence type="ECO:0000259" key="4">
    <source>
        <dbReference type="PROSITE" id="PS50250"/>
    </source>
</evidence>
<feature type="region of interest" description="Disordered" evidence="3">
    <location>
        <begin position="239"/>
        <end position="259"/>
    </location>
</feature>
<sequence>MDIEEKQADLIDHFVNQASALQGSALGPLVAEATSHPSLFAFSEILTVPSVLQVEGTTNSVYLDVLRLFAHGTWSDYKRISGHLPQLVPEQILKLKQLTVLTLAETNKVLPYDQLMKELDVTNVRELEDFLINECMYAGIVRGKLDQLRRCFEVQFAAGRDLRPGQLGSMIQTLSNWLATSDNLLLSIQEKIKWADSMSELDKKHRKEVEDRVEEVKKSLSLKADIDFRGHEEIYSEPGGVMDYEEDRSRPKRRRHPIP</sequence>
<gene>
    <name evidence="5" type="ORF">I3842_14G023300</name>
</gene>
<dbReference type="InterPro" id="IPR000717">
    <property type="entry name" value="PCI_dom"/>
</dbReference>
<accession>A0A922A982</accession>
<dbReference type="AlphaFoldDB" id="A0A922A982"/>
<organism evidence="5 6">
    <name type="scientific">Carya illinoinensis</name>
    <name type="common">Pecan</name>
    <dbReference type="NCBI Taxonomy" id="32201"/>
    <lineage>
        <taxon>Eukaryota</taxon>
        <taxon>Viridiplantae</taxon>
        <taxon>Streptophyta</taxon>
        <taxon>Embryophyta</taxon>
        <taxon>Tracheophyta</taxon>
        <taxon>Spermatophyta</taxon>
        <taxon>Magnoliopsida</taxon>
        <taxon>eudicotyledons</taxon>
        <taxon>Gunneridae</taxon>
        <taxon>Pentapetalae</taxon>
        <taxon>rosids</taxon>
        <taxon>fabids</taxon>
        <taxon>Fagales</taxon>
        <taxon>Juglandaceae</taxon>
        <taxon>Carya</taxon>
    </lineage>
</organism>
<protein>
    <recommendedName>
        <fullName evidence="4">PCI domain-containing protein</fullName>
    </recommendedName>
</protein>
<evidence type="ECO:0000256" key="3">
    <source>
        <dbReference type="SAM" id="MobiDB-lite"/>
    </source>
</evidence>
<feature type="compositionally biased region" description="Basic residues" evidence="3">
    <location>
        <begin position="250"/>
        <end position="259"/>
    </location>
</feature>
<dbReference type="Pfam" id="PF01399">
    <property type="entry name" value="PCI"/>
    <property type="match status" value="1"/>
</dbReference>
<dbReference type="SMART" id="SM00088">
    <property type="entry name" value="PINT"/>
    <property type="match status" value="1"/>
</dbReference>
<dbReference type="Proteomes" id="UP000811246">
    <property type="component" value="Chromosome 14"/>
</dbReference>
<reference evidence="5" key="1">
    <citation type="submission" date="2021-01" db="EMBL/GenBank/DDBJ databases">
        <authorList>
            <person name="Lovell J.T."/>
            <person name="Bentley N."/>
            <person name="Bhattarai G."/>
            <person name="Jenkins J.W."/>
            <person name="Sreedasyam A."/>
            <person name="Alarcon Y."/>
            <person name="Bock C."/>
            <person name="Boston L."/>
            <person name="Carlson J."/>
            <person name="Cervantes K."/>
            <person name="Clermont K."/>
            <person name="Krom N."/>
            <person name="Kubenka K."/>
            <person name="Mamidi S."/>
            <person name="Mattison C."/>
            <person name="Monteros M."/>
            <person name="Pisani C."/>
            <person name="Plott C."/>
            <person name="Rajasekar S."/>
            <person name="Rhein H.S."/>
            <person name="Rohla C."/>
            <person name="Song M."/>
            <person name="Hilaire R.S."/>
            <person name="Shu S."/>
            <person name="Wells L."/>
            <person name="Wang X."/>
            <person name="Webber J."/>
            <person name="Heerema R.J."/>
            <person name="Klein P."/>
            <person name="Conner P."/>
            <person name="Grauke L."/>
            <person name="Grimwood J."/>
            <person name="Schmutz J."/>
            <person name="Randall J.J."/>
        </authorList>
    </citation>
    <scope>NUCLEOTIDE SEQUENCE</scope>
    <source>
        <tissue evidence="5">Leaf</tissue>
    </source>
</reference>
<dbReference type="GO" id="GO:0008180">
    <property type="term" value="C:COP9 signalosome"/>
    <property type="evidence" value="ECO:0007669"/>
    <property type="project" value="UniProtKB-KW"/>
</dbReference>
<proteinExistence type="inferred from homology"/>
<evidence type="ECO:0000313" key="5">
    <source>
        <dbReference type="EMBL" id="KAG6677378.1"/>
    </source>
</evidence>
<evidence type="ECO:0000256" key="2">
    <source>
        <dbReference type="ARBA" id="ARBA00022790"/>
    </source>
</evidence>
<dbReference type="EMBL" id="CM031838">
    <property type="protein sequence ID" value="KAG6677378.1"/>
    <property type="molecule type" value="Genomic_DNA"/>
</dbReference>
<keyword evidence="2" id="KW-0736">Signalosome</keyword>